<sequence length="811" mass="90038">MSSSSSESSDDELLNSPAIFKKRDGRQTRAENAKLDFLDSCLSGTNARADVHRRIAEVDKEQMVFHRKQGDIKSEEKDDGDEEEDGSGGETKEVSGGIGDMSINSEDDICKSNSSDSIKDTTTTTTSTTIAIKPETSVKIEADDSYWERVENFAKLNSSTRTPNKKSTSNLNSSRRRLNDQMAGIDCDSETDDEELGDGDGMAREQRRSEAVARATGGQTCIGLRRMFRGGRERRVVEKKIGTLCFYMFQSREDATNELISILAKLDRVHRTSKTKSDKVLRERFIIPLSKLLESSQGKIWGRGPQSLASFLVHNPVISSGLEVACGCDKSCALIVPEVFCQWLWKVACSTFGGTEMLTTRSCRLLVKYIAERMDDEPKDSTGDCGQESHCDFGAELGFLTKFQMSDMVTCLEKDFGLWLQPGSLPTNVNCSNDYEEEKKDTNDDASTLNVIGMKNMFLLWTALLDRDFISLGEKSGDASAIGESASMALVALARVCLDPNFYFANYTTLTCGDLILDVLQRLTSSLVKSAVRQIADKFDEKNVEQWMQRTVAQIIEACSNLSAGEEGTADSDDVKGHLPLATVTSTLFSSDVNDSSADLALMYCYLTEKGLEVLLSDLSDDGEQMKALLDARYKELSTDANDDGGRTRELLKHAIRTLVTAEVAFQCIDEEKEIMLQDLPFFLASVQVAGKCASAGARIFWRTENDRGTDEMVYTSEEKDIIYDSMSNIEDLCESLKKECGRRSVISFPHLRRAKEYLTRLGKQLGGTKGRSSIDKRQQKRAQGSLDLFFKPSSQDRLLYDEVSAKECSK</sequence>
<dbReference type="InParanoid" id="B8C1V4"/>
<feature type="region of interest" description="Disordered" evidence="1">
    <location>
        <begin position="1"/>
        <end position="27"/>
    </location>
</feature>
<dbReference type="Proteomes" id="UP000001449">
    <property type="component" value="Chromosome 5"/>
</dbReference>
<feature type="compositionally biased region" description="Low complexity" evidence="1">
    <location>
        <begin position="111"/>
        <end position="126"/>
    </location>
</feature>
<proteinExistence type="predicted"/>
<dbReference type="KEGG" id="tps:THAPSDRAFT_5066"/>
<dbReference type="EMBL" id="CM000642">
    <property type="protein sequence ID" value="EED91831.1"/>
    <property type="molecule type" value="Genomic_DNA"/>
</dbReference>
<keyword evidence="3" id="KW-1185">Reference proteome</keyword>
<evidence type="ECO:0000313" key="2">
    <source>
        <dbReference type="EMBL" id="EED91831.1"/>
    </source>
</evidence>
<evidence type="ECO:0000313" key="3">
    <source>
        <dbReference type="Proteomes" id="UP000001449"/>
    </source>
</evidence>
<feature type="region of interest" description="Disordered" evidence="1">
    <location>
        <begin position="61"/>
        <end position="126"/>
    </location>
</feature>
<protein>
    <submittedName>
        <fullName evidence="2">Uncharacterized protein</fullName>
    </submittedName>
</protein>
<reference evidence="2 3" key="2">
    <citation type="journal article" date="2008" name="Nature">
        <title>The Phaeodactylum genome reveals the evolutionary history of diatom genomes.</title>
        <authorList>
            <person name="Bowler C."/>
            <person name="Allen A.E."/>
            <person name="Badger J.H."/>
            <person name="Grimwood J."/>
            <person name="Jabbari K."/>
            <person name="Kuo A."/>
            <person name="Maheswari U."/>
            <person name="Martens C."/>
            <person name="Maumus F."/>
            <person name="Otillar R.P."/>
            <person name="Rayko E."/>
            <person name="Salamov A."/>
            <person name="Vandepoele K."/>
            <person name="Beszteri B."/>
            <person name="Gruber A."/>
            <person name="Heijde M."/>
            <person name="Katinka M."/>
            <person name="Mock T."/>
            <person name="Valentin K."/>
            <person name="Verret F."/>
            <person name="Berges J.A."/>
            <person name="Brownlee C."/>
            <person name="Cadoret J.P."/>
            <person name="Chiovitti A."/>
            <person name="Choi C.J."/>
            <person name="Coesel S."/>
            <person name="De Martino A."/>
            <person name="Detter J.C."/>
            <person name="Durkin C."/>
            <person name="Falciatore A."/>
            <person name="Fournet J."/>
            <person name="Haruta M."/>
            <person name="Huysman M.J."/>
            <person name="Jenkins B.D."/>
            <person name="Jiroutova K."/>
            <person name="Jorgensen R.E."/>
            <person name="Joubert Y."/>
            <person name="Kaplan A."/>
            <person name="Kroger N."/>
            <person name="Kroth P.G."/>
            <person name="La Roche J."/>
            <person name="Lindquist E."/>
            <person name="Lommer M."/>
            <person name="Martin-Jezequel V."/>
            <person name="Lopez P.J."/>
            <person name="Lucas S."/>
            <person name="Mangogna M."/>
            <person name="McGinnis K."/>
            <person name="Medlin L.K."/>
            <person name="Montsant A."/>
            <person name="Oudot-Le Secq M.P."/>
            <person name="Napoli C."/>
            <person name="Obornik M."/>
            <person name="Parker M.S."/>
            <person name="Petit J.L."/>
            <person name="Porcel B.M."/>
            <person name="Poulsen N."/>
            <person name="Robison M."/>
            <person name="Rychlewski L."/>
            <person name="Rynearson T.A."/>
            <person name="Schmutz J."/>
            <person name="Shapiro H."/>
            <person name="Siaut M."/>
            <person name="Stanley M."/>
            <person name="Sussman M.R."/>
            <person name="Taylor A.R."/>
            <person name="Vardi A."/>
            <person name="von Dassow P."/>
            <person name="Vyverman W."/>
            <person name="Willis A."/>
            <person name="Wyrwicz L.S."/>
            <person name="Rokhsar D.S."/>
            <person name="Weissenbach J."/>
            <person name="Armbrust E.V."/>
            <person name="Green B.R."/>
            <person name="Van de Peer Y."/>
            <person name="Grigoriev I.V."/>
        </authorList>
    </citation>
    <scope>NUCLEOTIDE SEQUENCE [LARGE SCALE GENOMIC DNA]</scope>
    <source>
        <strain evidence="2 3">CCMP1335</strain>
    </source>
</reference>
<dbReference type="AlphaFoldDB" id="B8C1V4"/>
<feature type="region of interest" description="Disordered" evidence="1">
    <location>
        <begin position="157"/>
        <end position="206"/>
    </location>
</feature>
<feature type="compositionally biased region" description="Acidic residues" evidence="1">
    <location>
        <begin position="77"/>
        <end position="87"/>
    </location>
</feature>
<dbReference type="RefSeq" id="XP_002290079.1">
    <property type="nucleotide sequence ID" value="XM_002290043.1"/>
</dbReference>
<organism evidence="2 3">
    <name type="scientific">Thalassiosira pseudonana</name>
    <name type="common">Marine diatom</name>
    <name type="synonym">Cyclotella nana</name>
    <dbReference type="NCBI Taxonomy" id="35128"/>
    <lineage>
        <taxon>Eukaryota</taxon>
        <taxon>Sar</taxon>
        <taxon>Stramenopiles</taxon>
        <taxon>Ochrophyta</taxon>
        <taxon>Bacillariophyta</taxon>
        <taxon>Coscinodiscophyceae</taxon>
        <taxon>Thalassiosirophycidae</taxon>
        <taxon>Thalassiosirales</taxon>
        <taxon>Thalassiosiraceae</taxon>
        <taxon>Thalassiosira</taxon>
    </lineage>
</organism>
<dbReference type="HOGENOM" id="CLU_348003_0_0_1"/>
<dbReference type="GeneID" id="7449651"/>
<name>B8C1V4_THAPS</name>
<feature type="compositionally biased region" description="Acidic residues" evidence="1">
    <location>
        <begin position="187"/>
        <end position="198"/>
    </location>
</feature>
<reference evidence="2 3" key="1">
    <citation type="journal article" date="2004" name="Science">
        <title>The genome of the diatom Thalassiosira pseudonana: ecology, evolution, and metabolism.</title>
        <authorList>
            <person name="Armbrust E.V."/>
            <person name="Berges J.A."/>
            <person name="Bowler C."/>
            <person name="Green B.R."/>
            <person name="Martinez D."/>
            <person name="Putnam N.H."/>
            <person name="Zhou S."/>
            <person name="Allen A.E."/>
            <person name="Apt K.E."/>
            <person name="Bechner M."/>
            <person name="Brzezinski M.A."/>
            <person name="Chaal B.K."/>
            <person name="Chiovitti A."/>
            <person name="Davis A.K."/>
            <person name="Demarest M.S."/>
            <person name="Detter J.C."/>
            <person name="Glavina T."/>
            <person name="Goodstein D."/>
            <person name="Hadi M.Z."/>
            <person name="Hellsten U."/>
            <person name="Hildebrand M."/>
            <person name="Jenkins B.D."/>
            <person name="Jurka J."/>
            <person name="Kapitonov V.V."/>
            <person name="Kroger N."/>
            <person name="Lau W.W."/>
            <person name="Lane T.W."/>
            <person name="Larimer F.W."/>
            <person name="Lippmeier J.C."/>
            <person name="Lucas S."/>
            <person name="Medina M."/>
            <person name="Montsant A."/>
            <person name="Obornik M."/>
            <person name="Parker M.S."/>
            <person name="Palenik B."/>
            <person name="Pazour G.J."/>
            <person name="Richardson P.M."/>
            <person name="Rynearson T.A."/>
            <person name="Saito M.A."/>
            <person name="Schwartz D.C."/>
            <person name="Thamatrakoln K."/>
            <person name="Valentin K."/>
            <person name="Vardi A."/>
            <person name="Wilkerson F.P."/>
            <person name="Rokhsar D.S."/>
        </authorList>
    </citation>
    <scope>NUCLEOTIDE SEQUENCE [LARGE SCALE GENOMIC DNA]</scope>
    <source>
        <strain evidence="2 3">CCMP1335</strain>
    </source>
</reference>
<feature type="compositionally biased region" description="Polar residues" evidence="1">
    <location>
        <begin position="157"/>
        <end position="168"/>
    </location>
</feature>
<dbReference type="PaxDb" id="35128-Thaps5066"/>
<accession>B8C1V4</accession>
<gene>
    <name evidence="2" type="ORF">THAPSDRAFT_5066</name>
</gene>
<feature type="compositionally biased region" description="Basic and acidic residues" evidence="1">
    <location>
        <begin position="61"/>
        <end position="76"/>
    </location>
</feature>
<evidence type="ECO:0000256" key="1">
    <source>
        <dbReference type="SAM" id="MobiDB-lite"/>
    </source>
</evidence>